<evidence type="ECO:0000313" key="1">
    <source>
        <dbReference type="EMBL" id="VEN56070.1"/>
    </source>
</evidence>
<organism evidence="1 2">
    <name type="scientific">Callosobruchus maculatus</name>
    <name type="common">Southern cowpea weevil</name>
    <name type="synonym">Pulse bruchid</name>
    <dbReference type="NCBI Taxonomy" id="64391"/>
    <lineage>
        <taxon>Eukaryota</taxon>
        <taxon>Metazoa</taxon>
        <taxon>Ecdysozoa</taxon>
        <taxon>Arthropoda</taxon>
        <taxon>Hexapoda</taxon>
        <taxon>Insecta</taxon>
        <taxon>Pterygota</taxon>
        <taxon>Neoptera</taxon>
        <taxon>Endopterygota</taxon>
        <taxon>Coleoptera</taxon>
        <taxon>Polyphaga</taxon>
        <taxon>Cucujiformia</taxon>
        <taxon>Chrysomeloidea</taxon>
        <taxon>Chrysomelidae</taxon>
        <taxon>Bruchinae</taxon>
        <taxon>Bruchini</taxon>
        <taxon>Callosobruchus</taxon>
    </lineage>
</organism>
<dbReference type="Proteomes" id="UP000410492">
    <property type="component" value="Unassembled WGS sequence"/>
</dbReference>
<keyword evidence="2" id="KW-1185">Reference proteome</keyword>
<dbReference type="AlphaFoldDB" id="A0A653D7F4"/>
<dbReference type="EMBL" id="CAACVG010010560">
    <property type="protein sequence ID" value="VEN56070.1"/>
    <property type="molecule type" value="Genomic_DNA"/>
</dbReference>
<sequence>MKYCSQPPDEFALDPEYALLFCYFNNALAFRDYIRAYRGGVVIIIGPAEGKGHHTDPAPFDVKFEDGSWRLFKFQEVKDSKDFIAIYVKSIQES</sequence>
<evidence type="ECO:0000313" key="2">
    <source>
        <dbReference type="Proteomes" id="UP000410492"/>
    </source>
</evidence>
<reference evidence="1 2" key="1">
    <citation type="submission" date="2019-01" db="EMBL/GenBank/DDBJ databases">
        <authorList>
            <person name="Sayadi A."/>
        </authorList>
    </citation>
    <scope>NUCLEOTIDE SEQUENCE [LARGE SCALE GENOMIC DNA]</scope>
</reference>
<protein>
    <submittedName>
        <fullName evidence="1">Uncharacterized protein</fullName>
    </submittedName>
</protein>
<gene>
    <name evidence="1" type="ORF">CALMAC_LOCUS15073</name>
</gene>
<dbReference type="OrthoDB" id="6375980at2759"/>
<accession>A0A653D7F4</accession>
<name>A0A653D7F4_CALMS</name>
<proteinExistence type="predicted"/>